<dbReference type="InterPro" id="IPR051540">
    <property type="entry name" value="S-2-haloacid_dehalogenase"/>
</dbReference>
<name>A0A644TGF6_9ZZZZ</name>
<dbReference type="GO" id="GO:0008967">
    <property type="term" value="F:phosphoglycolate phosphatase activity"/>
    <property type="evidence" value="ECO:0007669"/>
    <property type="project" value="UniProtKB-EC"/>
</dbReference>
<dbReference type="SUPFAM" id="SSF56784">
    <property type="entry name" value="HAD-like"/>
    <property type="match status" value="1"/>
</dbReference>
<dbReference type="Gene3D" id="3.40.50.1000">
    <property type="entry name" value="HAD superfamily/HAD-like"/>
    <property type="match status" value="1"/>
</dbReference>
<comment type="caution">
    <text evidence="2">The sequence shown here is derived from an EMBL/GenBank/DDBJ whole genome shotgun (WGS) entry which is preliminary data.</text>
</comment>
<evidence type="ECO:0000256" key="1">
    <source>
        <dbReference type="ARBA" id="ARBA00022801"/>
    </source>
</evidence>
<dbReference type="NCBIfam" id="TIGR01549">
    <property type="entry name" value="HAD-SF-IA-v1"/>
    <property type="match status" value="1"/>
</dbReference>
<keyword evidence="1 2" id="KW-0378">Hydrolase</keyword>
<dbReference type="EC" id="3.1.3.18" evidence="2"/>
<dbReference type="SFLD" id="SFLDS00003">
    <property type="entry name" value="Haloacid_Dehalogenase"/>
    <property type="match status" value="1"/>
</dbReference>
<dbReference type="AlphaFoldDB" id="A0A644TGF6"/>
<dbReference type="PRINTS" id="PR00413">
    <property type="entry name" value="HADHALOGNASE"/>
</dbReference>
<dbReference type="InterPro" id="IPR036412">
    <property type="entry name" value="HAD-like_sf"/>
</dbReference>
<protein>
    <submittedName>
        <fullName evidence="2">Phosphoglycolate phosphatase</fullName>
        <ecNumber evidence="2">3.1.3.18</ecNumber>
    </submittedName>
</protein>
<dbReference type="Pfam" id="PF00702">
    <property type="entry name" value="Hydrolase"/>
    <property type="match status" value="1"/>
</dbReference>
<accession>A0A644TGF6</accession>
<reference evidence="2" key="1">
    <citation type="submission" date="2019-08" db="EMBL/GenBank/DDBJ databases">
        <authorList>
            <person name="Kucharzyk K."/>
            <person name="Murdoch R.W."/>
            <person name="Higgins S."/>
            <person name="Loffler F."/>
        </authorList>
    </citation>
    <scope>NUCLEOTIDE SEQUENCE</scope>
</reference>
<dbReference type="InterPro" id="IPR006439">
    <property type="entry name" value="HAD-SF_hydro_IA"/>
</dbReference>
<dbReference type="SFLD" id="SFLDG01129">
    <property type="entry name" value="C1.5:_HAD__Beta-PGM__Phosphata"/>
    <property type="match status" value="1"/>
</dbReference>
<organism evidence="2">
    <name type="scientific">bioreactor metagenome</name>
    <dbReference type="NCBI Taxonomy" id="1076179"/>
    <lineage>
        <taxon>unclassified sequences</taxon>
        <taxon>metagenomes</taxon>
        <taxon>ecological metagenomes</taxon>
    </lineage>
</organism>
<dbReference type="InterPro" id="IPR023214">
    <property type="entry name" value="HAD_sf"/>
</dbReference>
<proteinExistence type="predicted"/>
<sequence>MAIQALGFDLDGTLYPAWKMYGASAGLAFRYGTFLRAFAKARKILRDPGLMLRYENGAVENLAAFRDLQARIVAERLSSSIGDIKSLIDTIIYGKVEESFHSLQPYPDLIPCLEALRSAGFKLGLLSDLPPERKLSLMGLERFFHRSLCSEDSGSLKPDRRPFLALAAALDLPPASILYVGNKEAYDIRGARSVGMKTALLGSGRGSEADFCFRRWKDFNNWFFEGAGRLI</sequence>
<gene>
    <name evidence="2" type="primary">gph_4</name>
    <name evidence="2" type="ORF">SDC9_11599</name>
</gene>
<evidence type="ECO:0000313" key="2">
    <source>
        <dbReference type="EMBL" id="MPL65934.1"/>
    </source>
</evidence>
<dbReference type="PANTHER" id="PTHR43316">
    <property type="entry name" value="HYDROLASE, HALOACID DELAHOGENASE-RELATED"/>
    <property type="match status" value="1"/>
</dbReference>
<dbReference type="EMBL" id="VSSQ01000030">
    <property type="protein sequence ID" value="MPL65934.1"/>
    <property type="molecule type" value="Genomic_DNA"/>
</dbReference>